<organism evidence="1 2">
    <name type="scientific">Wickerhamomyces pijperi</name>
    <name type="common">Yeast</name>
    <name type="synonym">Pichia pijperi</name>
    <dbReference type="NCBI Taxonomy" id="599730"/>
    <lineage>
        <taxon>Eukaryota</taxon>
        <taxon>Fungi</taxon>
        <taxon>Dikarya</taxon>
        <taxon>Ascomycota</taxon>
        <taxon>Saccharomycotina</taxon>
        <taxon>Saccharomycetes</taxon>
        <taxon>Phaffomycetales</taxon>
        <taxon>Wickerhamomycetaceae</taxon>
        <taxon>Wickerhamomyces</taxon>
    </lineage>
</organism>
<reference evidence="1" key="2">
    <citation type="submission" date="2021-01" db="EMBL/GenBank/DDBJ databases">
        <authorList>
            <person name="Schikora-Tamarit M.A."/>
        </authorList>
    </citation>
    <scope>NUCLEOTIDE SEQUENCE</scope>
    <source>
        <strain evidence="1">CBS2887</strain>
    </source>
</reference>
<reference evidence="1" key="1">
    <citation type="journal article" date="2021" name="Open Biol.">
        <title>Shared evolutionary footprints suggest mitochondrial oxidative damage underlies multiple complex I losses in fungi.</title>
        <authorList>
            <person name="Schikora-Tamarit M.A."/>
            <person name="Marcet-Houben M."/>
            <person name="Nosek J."/>
            <person name="Gabaldon T."/>
        </authorList>
    </citation>
    <scope>NUCLEOTIDE SEQUENCE</scope>
    <source>
        <strain evidence="1">CBS2887</strain>
    </source>
</reference>
<name>A0A9P8TJC1_WICPI</name>
<evidence type="ECO:0000313" key="2">
    <source>
        <dbReference type="Proteomes" id="UP000774326"/>
    </source>
</evidence>
<dbReference type="AlphaFoldDB" id="A0A9P8TJC1"/>
<protein>
    <submittedName>
        <fullName evidence="1">Uncharacterized protein</fullName>
    </submittedName>
</protein>
<dbReference type="Proteomes" id="UP000774326">
    <property type="component" value="Unassembled WGS sequence"/>
</dbReference>
<gene>
    <name evidence="1" type="ORF">WICPIJ_007389</name>
</gene>
<accession>A0A9P8TJC1</accession>
<comment type="caution">
    <text evidence="1">The sequence shown here is derived from an EMBL/GenBank/DDBJ whole genome shotgun (WGS) entry which is preliminary data.</text>
</comment>
<proteinExistence type="predicted"/>
<dbReference type="EMBL" id="JAEUBG010004337">
    <property type="protein sequence ID" value="KAH3681663.1"/>
    <property type="molecule type" value="Genomic_DNA"/>
</dbReference>
<sequence length="276" mass="30517">MMETLAFLKKSPEPPKPFGHHLGSQDQFLGELVPVLEQSIEPLFGQSDRCGSGVVQGTIFKQVQEGILQDFCPDVQVLEVGIGQTFNDSISDITNTGLWRVWRNDVSLVGLDDGNDPFWVHWNAVQTNFVVAASVWQWLSERRVHWHVNVVQAFERRSGGVDFDDDLVRDGDHFWGGTNSRARDDGPIFGDCGGLNDGVVQLVVLLFSGVEPVRQVLGKHGQVLVKELDSTLVDTLGNWSPDLVRGSLLDHVVGGPSGFFWTSRGTDEQVELQLAL</sequence>
<evidence type="ECO:0000313" key="1">
    <source>
        <dbReference type="EMBL" id="KAH3681663.1"/>
    </source>
</evidence>
<keyword evidence="2" id="KW-1185">Reference proteome</keyword>
<dbReference type="OrthoDB" id="10605414at2759"/>